<evidence type="ECO:0000313" key="4">
    <source>
        <dbReference type="Proteomes" id="UP001150904"/>
    </source>
</evidence>
<accession>A0A9W9M799</accession>
<evidence type="ECO:0000313" key="3">
    <source>
        <dbReference type="EMBL" id="KAJ5191364.1"/>
    </source>
</evidence>
<dbReference type="RefSeq" id="XP_058304304.1">
    <property type="nucleotide sequence ID" value="XM_058457405.1"/>
</dbReference>
<dbReference type="EMBL" id="JAPQKR010000016">
    <property type="protein sequence ID" value="KAJ5191364.1"/>
    <property type="molecule type" value="Genomic_DNA"/>
</dbReference>
<feature type="compositionally biased region" description="Polar residues" evidence="1">
    <location>
        <begin position="345"/>
        <end position="357"/>
    </location>
</feature>
<protein>
    <recommendedName>
        <fullName evidence="2">LYR motif-containing protein Cup1-like N-terminal domain-containing protein</fullName>
    </recommendedName>
</protein>
<dbReference type="AlphaFoldDB" id="A0A9W9M799"/>
<dbReference type="OrthoDB" id="5521299at2759"/>
<comment type="caution">
    <text evidence="3">The sequence shown here is derived from an EMBL/GenBank/DDBJ whole genome shotgun (WGS) entry which is preliminary data.</text>
</comment>
<dbReference type="Proteomes" id="UP001150904">
    <property type="component" value="Unassembled WGS sequence"/>
</dbReference>
<gene>
    <name evidence="3" type="ORF">N7498_010349</name>
</gene>
<feature type="domain" description="LYR motif-containing protein Cup1-like N-terminal" evidence="2">
    <location>
        <begin position="22"/>
        <end position="109"/>
    </location>
</feature>
<dbReference type="CDD" id="cd20273">
    <property type="entry name" value="Complex1_LYR_unchar"/>
    <property type="match status" value="1"/>
</dbReference>
<name>A0A9W9M799_9EURO</name>
<dbReference type="Pfam" id="PF20263">
    <property type="entry name" value="LYRM2-like"/>
    <property type="match status" value="1"/>
</dbReference>
<sequence>MASAQISGSLYPRGPSQWRQILRATLRECTYLPDPVARAYMQGYVLKRYRHGSKKPAGKKSTDTEADWARTARKGLSLIQRANEGYQRPLEKVLFCSYGRIGEQRHKFLDRLLAADVPTDAKSLKQLVDGPLEYEDGWEPPMIILSLMKSQMNNGLLSSNRVRPNVKSLQPAIPEKNSWGQPLSRNRRRNMRRKWYADALNSVLPPLPDQELAVLDDLISGALPWAPIKRRKKTSSTVAQEDSLLEFLTDGPQKGWTFGKYANGRPHEITNRFMHRQWRRISSLIPRMKWNPISSKWQFFWDSPKISPQLSFSLTEGAELDDIFVSGKQTSAKDSSEDLIKPQTLPRTESSGTQIPG</sequence>
<feature type="region of interest" description="Disordered" evidence="1">
    <location>
        <begin position="329"/>
        <end position="357"/>
    </location>
</feature>
<keyword evidence="4" id="KW-1185">Reference proteome</keyword>
<proteinExistence type="predicted"/>
<organism evidence="3 4">
    <name type="scientific">Penicillium cinerascens</name>
    <dbReference type="NCBI Taxonomy" id="70096"/>
    <lineage>
        <taxon>Eukaryota</taxon>
        <taxon>Fungi</taxon>
        <taxon>Dikarya</taxon>
        <taxon>Ascomycota</taxon>
        <taxon>Pezizomycotina</taxon>
        <taxon>Eurotiomycetes</taxon>
        <taxon>Eurotiomycetidae</taxon>
        <taxon>Eurotiales</taxon>
        <taxon>Aspergillaceae</taxon>
        <taxon>Penicillium</taxon>
    </lineage>
</organism>
<dbReference type="GeneID" id="83184706"/>
<reference evidence="3" key="2">
    <citation type="journal article" date="2023" name="IMA Fungus">
        <title>Comparative genomic study of the Penicillium genus elucidates a diverse pangenome and 15 lateral gene transfer events.</title>
        <authorList>
            <person name="Petersen C."/>
            <person name="Sorensen T."/>
            <person name="Nielsen M.R."/>
            <person name="Sondergaard T.E."/>
            <person name="Sorensen J.L."/>
            <person name="Fitzpatrick D.A."/>
            <person name="Frisvad J.C."/>
            <person name="Nielsen K.L."/>
        </authorList>
    </citation>
    <scope>NUCLEOTIDE SEQUENCE</scope>
    <source>
        <strain evidence="3">IBT 15544</strain>
    </source>
</reference>
<reference evidence="3" key="1">
    <citation type="submission" date="2022-12" db="EMBL/GenBank/DDBJ databases">
        <authorList>
            <person name="Petersen C."/>
        </authorList>
    </citation>
    <scope>NUCLEOTIDE SEQUENCE</scope>
    <source>
        <strain evidence="3">IBT 15544</strain>
    </source>
</reference>
<evidence type="ECO:0000256" key="1">
    <source>
        <dbReference type="SAM" id="MobiDB-lite"/>
    </source>
</evidence>
<dbReference type="InterPro" id="IPR046896">
    <property type="entry name" value="Cup1-like_N"/>
</dbReference>
<evidence type="ECO:0000259" key="2">
    <source>
        <dbReference type="Pfam" id="PF20263"/>
    </source>
</evidence>